<reference evidence="5 6" key="1">
    <citation type="submission" date="2017-02" db="EMBL/GenBank/DDBJ databases">
        <authorList>
            <person name="Peterson S.W."/>
        </authorList>
    </citation>
    <scope>NUCLEOTIDE SEQUENCE [LARGE SCALE GENOMIC DNA]</scope>
    <source>
        <strain evidence="5 6">VKM Ac-2059</strain>
    </source>
</reference>
<keyword evidence="2" id="KW-0560">Oxidoreductase</keyword>
<dbReference type="OrthoDB" id="9786503at2"/>
<dbReference type="Gene3D" id="3.50.50.60">
    <property type="entry name" value="FAD/NAD(P)-binding domain"/>
    <property type="match status" value="2"/>
</dbReference>
<dbReference type="Pfam" id="PF07992">
    <property type="entry name" value="Pyr_redox_2"/>
    <property type="match status" value="1"/>
</dbReference>
<keyword evidence="6" id="KW-1185">Reference proteome</keyword>
<evidence type="ECO:0000256" key="2">
    <source>
        <dbReference type="ARBA" id="ARBA00023002"/>
    </source>
</evidence>
<name>A0A1T5KAJ0_9MICO</name>
<sequence>MTFVSQPDTAPTAARPNDVDVLIVGGGAAGLSAGLVLGRARRSVLIVDGGQPRNAPAEGVHGYLTRDGIPPAELVARGRAEVEHYGGVIRDGQVVDTRRDPDGLFVATLEDGSEVLGRRLLIATGLVDVLPDIPGLAPLWGKDVLHCPYCHGWEVRDRRIGVLATSPLSFHQAWMFRQWTADLTFFLDDVFEPSDEQWEQLAARGIRVVRGPVAEVTLNDDGRMSGVTLADGTAFSLDALAVGSRVEARITPFASLGVEATEHMTGMGTYITVDEAGATGIPGVWAIGNVSELRTQVSTAVAAGNFAAAQINADLIIEDTAEAVAAYRARATDA</sequence>
<evidence type="ECO:0000256" key="1">
    <source>
        <dbReference type="ARBA" id="ARBA00022630"/>
    </source>
</evidence>
<evidence type="ECO:0000259" key="4">
    <source>
        <dbReference type="Pfam" id="PF07992"/>
    </source>
</evidence>
<evidence type="ECO:0000313" key="5">
    <source>
        <dbReference type="EMBL" id="SKC60681.1"/>
    </source>
</evidence>
<accession>A0A1T5KAJ0</accession>
<dbReference type="RefSeq" id="WP_079728464.1">
    <property type="nucleotide sequence ID" value="NZ_FUZP01000002.1"/>
</dbReference>
<evidence type="ECO:0000313" key="6">
    <source>
        <dbReference type="Proteomes" id="UP000190857"/>
    </source>
</evidence>
<organism evidence="5 6">
    <name type="scientific">Okibacterium fritillariae</name>
    <dbReference type="NCBI Taxonomy" id="123320"/>
    <lineage>
        <taxon>Bacteria</taxon>
        <taxon>Bacillati</taxon>
        <taxon>Actinomycetota</taxon>
        <taxon>Actinomycetes</taxon>
        <taxon>Micrococcales</taxon>
        <taxon>Microbacteriaceae</taxon>
        <taxon>Okibacterium</taxon>
    </lineage>
</organism>
<proteinExistence type="predicted"/>
<keyword evidence="1" id="KW-0285">Flavoprotein</keyword>
<dbReference type="GO" id="GO:0004791">
    <property type="term" value="F:thioredoxin-disulfide reductase (NADPH) activity"/>
    <property type="evidence" value="ECO:0007669"/>
    <property type="project" value="UniProtKB-EC"/>
</dbReference>
<dbReference type="InterPro" id="IPR036188">
    <property type="entry name" value="FAD/NAD-bd_sf"/>
</dbReference>
<dbReference type="AlphaFoldDB" id="A0A1T5KAJ0"/>
<dbReference type="STRING" id="123320.SAMN06309945_2064"/>
<gene>
    <name evidence="5" type="ORF">SAMN06309945_2064</name>
</gene>
<dbReference type="InterPro" id="IPR050097">
    <property type="entry name" value="Ferredoxin-NADP_redctase_2"/>
</dbReference>
<dbReference type="PRINTS" id="PR00368">
    <property type="entry name" value="FADPNR"/>
</dbReference>
<dbReference type="PRINTS" id="PR00469">
    <property type="entry name" value="PNDRDTASEII"/>
</dbReference>
<dbReference type="InterPro" id="IPR023753">
    <property type="entry name" value="FAD/NAD-binding_dom"/>
</dbReference>
<comment type="catalytic activity">
    <reaction evidence="3">
        <text>[thioredoxin]-dithiol + NADP(+) = [thioredoxin]-disulfide + NADPH + H(+)</text>
        <dbReference type="Rhea" id="RHEA:20345"/>
        <dbReference type="Rhea" id="RHEA-COMP:10698"/>
        <dbReference type="Rhea" id="RHEA-COMP:10700"/>
        <dbReference type="ChEBI" id="CHEBI:15378"/>
        <dbReference type="ChEBI" id="CHEBI:29950"/>
        <dbReference type="ChEBI" id="CHEBI:50058"/>
        <dbReference type="ChEBI" id="CHEBI:57783"/>
        <dbReference type="ChEBI" id="CHEBI:58349"/>
        <dbReference type="EC" id="1.8.1.9"/>
    </reaction>
</comment>
<feature type="domain" description="FAD/NAD(P)-binding" evidence="4">
    <location>
        <begin position="20"/>
        <end position="304"/>
    </location>
</feature>
<dbReference type="PANTHER" id="PTHR48105">
    <property type="entry name" value="THIOREDOXIN REDUCTASE 1-RELATED-RELATED"/>
    <property type="match status" value="1"/>
</dbReference>
<evidence type="ECO:0000256" key="3">
    <source>
        <dbReference type="ARBA" id="ARBA00048132"/>
    </source>
</evidence>
<dbReference type="SUPFAM" id="SSF51905">
    <property type="entry name" value="FAD/NAD(P)-binding domain"/>
    <property type="match status" value="1"/>
</dbReference>
<dbReference type="EMBL" id="FUZP01000002">
    <property type="protein sequence ID" value="SKC60681.1"/>
    <property type="molecule type" value="Genomic_DNA"/>
</dbReference>
<protein>
    <submittedName>
        <fullName evidence="5">Thioredoxin reductase</fullName>
    </submittedName>
</protein>
<dbReference type="Proteomes" id="UP000190857">
    <property type="component" value="Unassembled WGS sequence"/>
</dbReference>